<evidence type="ECO:0000259" key="1">
    <source>
        <dbReference type="Pfam" id="PF01966"/>
    </source>
</evidence>
<reference evidence="2 3" key="1">
    <citation type="submission" date="2018-10" db="EMBL/GenBank/DDBJ databases">
        <title>Robbsia sp. DHC34, isolated from soil.</title>
        <authorList>
            <person name="Gao Z.-H."/>
            <person name="Qiu L.-H."/>
        </authorList>
    </citation>
    <scope>NUCLEOTIDE SEQUENCE [LARGE SCALE GENOMIC DNA]</scope>
    <source>
        <strain evidence="2 3">DHC34</strain>
    </source>
</reference>
<comment type="caution">
    <text evidence="2">The sequence shown here is derived from an EMBL/GenBank/DDBJ whole genome shotgun (WGS) entry which is preliminary data.</text>
</comment>
<dbReference type="OrthoDB" id="8478129at2"/>
<gene>
    <name evidence="2" type="ORF">D7S86_20470</name>
</gene>
<accession>A0A494XFX9</accession>
<dbReference type="AlphaFoldDB" id="A0A494XFX9"/>
<dbReference type="Pfam" id="PF01966">
    <property type="entry name" value="HD"/>
    <property type="match status" value="1"/>
</dbReference>
<dbReference type="SUPFAM" id="SSF109604">
    <property type="entry name" value="HD-domain/PDEase-like"/>
    <property type="match status" value="1"/>
</dbReference>
<evidence type="ECO:0000313" key="2">
    <source>
        <dbReference type="EMBL" id="RKP49667.1"/>
    </source>
</evidence>
<feature type="domain" description="HD" evidence="1">
    <location>
        <begin position="37"/>
        <end position="122"/>
    </location>
</feature>
<name>A0A494XFX9_9BURK</name>
<proteinExistence type="predicted"/>
<dbReference type="RefSeq" id="WP_121088729.1">
    <property type="nucleotide sequence ID" value="NZ_RBZU01000010.1"/>
</dbReference>
<protein>
    <submittedName>
        <fullName evidence="2">HD domain-containing protein</fullName>
    </submittedName>
</protein>
<dbReference type="PANTHER" id="PTHR35569:SF1">
    <property type="entry name" value="CYANAMIDE HYDRATASE DDI2-RELATED"/>
    <property type="match status" value="1"/>
</dbReference>
<dbReference type="Gene3D" id="1.10.3210.10">
    <property type="entry name" value="Hypothetical protein af1432"/>
    <property type="match status" value="1"/>
</dbReference>
<dbReference type="InterPro" id="IPR006674">
    <property type="entry name" value="HD_domain"/>
</dbReference>
<dbReference type="InterPro" id="IPR003607">
    <property type="entry name" value="HD/PDEase_dom"/>
</dbReference>
<dbReference type="Proteomes" id="UP000270342">
    <property type="component" value="Unassembled WGS sequence"/>
</dbReference>
<dbReference type="CDD" id="cd00077">
    <property type="entry name" value="HDc"/>
    <property type="match status" value="1"/>
</dbReference>
<sequence>MSIQLVPPRVAGIDLPDSALAVDATTLAYESCDRFLFHHVVRTYVFGALLAQRRGLTFDAELVYVSAVLHDLGLTQRFETPDRRFEVDGAFAAHAFMHEHGQCDCRARKVWDAVALHSSFGIASYMEPDIAIVHLGTSVDGGGYIDEIGRAVVDEVNLALPRLGYKKAMLDALVGVATRKPQTAFGNVLSDIGRLCVHGFKTVNVVERIAASPFED</sequence>
<dbReference type="EMBL" id="RBZU01000010">
    <property type="protein sequence ID" value="RKP49667.1"/>
    <property type="molecule type" value="Genomic_DNA"/>
</dbReference>
<dbReference type="PANTHER" id="PTHR35569">
    <property type="entry name" value="CYANAMIDE HYDRATASE DDI2-RELATED"/>
    <property type="match status" value="1"/>
</dbReference>
<organism evidence="2 3">
    <name type="scientific">Pararobbsia silviterrae</name>
    <dbReference type="NCBI Taxonomy" id="1792498"/>
    <lineage>
        <taxon>Bacteria</taxon>
        <taxon>Pseudomonadati</taxon>
        <taxon>Pseudomonadota</taxon>
        <taxon>Betaproteobacteria</taxon>
        <taxon>Burkholderiales</taxon>
        <taxon>Burkholderiaceae</taxon>
        <taxon>Pararobbsia</taxon>
    </lineage>
</organism>
<keyword evidence="3" id="KW-1185">Reference proteome</keyword>
<evidence type="ECO:0000313" key="3">
    <source>
        <dbReference type="Proteomes" id="UP000270342"/>
    </source>
</evidence>